<keyword evidence="3" id="KW-0732">Signal</keyword>
<accession>A0A4Q7ENH1</accession>
<protein>
    <recommendedName>
        <fullName evidence="4">Multidrug resistance protein MdtA-like barrel-sandwich hybrid domain-containing protein</fullName>
    </recommendedName>
</protein>
<dbReference type="GO" id="GO:1990281">
    <property type="term" value="C:efflux pump complex"/>
    <property type="evidence" value="ECO:0007669"/>
    <property type="project" value="TreeGrafter"/>
</dbReference>
<dbReference type="Pfam" id="PF25917">
    <property type="entry name" value="BSH_RND"/>
    <property type="match status" value="1"/>
</dbReference>
<evidence type="ECO:0000259" key="4">
    <source>
        <dbReference type="Pfam" id="PF25917"/>
    </source>
</evidence>
<dbReference type="AlphaFoldDB" id="A0A4Q7ENH1"/>
<dbReference type="Gene3D" id="2.40.30.170">
    <property type="match status" value="1"/>
</dbReference>
<feature type="domain" description="Multidrug resistance protein MdtA-like barrel-sandwich hybrid" evidence="4">
    <location>
        <begin position="47"/>
        <end position="187"/>
    </location>
</feature>
<comment type="caution">
    <text evidence="5">The sequence shown here is derived from an EMBL/GenBank/DDBJ whole genome shotgun (WGS) entry which is preliminary data.</text>
</comment>
<name>A0A4Q7ENH1_9GAMM</name>
<dbReference type="SUPFAM" id="SSF111369">
    <property type="entry name" value="HlyD-like secretion proteins"/>
    <property type="match status" value="1"/>
</dbReference>
<gene>
    <name evidence="5" type="ORF">C3B51_01650</name>
</gene>
<sequence>MLKLLLTFIAVAIVLPTHAAVPVKTALIQQTAEASQYRASAEVVSLRDVEIAAEVEGRVDWVAEVGSVLEKGAVLATIDPEQYQYALTSHLAYMEQLKSDIHFAQRALQRGERLLRDKVLAEQELDDIAQKLANARFALQQAEVDKRLLELKLARCKILAPFSGQVVVRHTVRGGYVEPGTTMVAFVDTDNKEVSAKLPVMSGAGLDLQRTQATLHVNGQVLPAKLKAIVQAGDEHSRLVEVRLTSEQALPPISMPVEVHFSTPGNAQAWIVPRDAVLLAGEQHYVYQVSAQHQAHKVEIEVIGEHSLNNVLVKGALTKDRAVVVRGAEQLGDKQEVAIVASNTSVF</sequence>
<dbReference type="InterPro" id="IPR058625">
    <property type="entry name" value="MdtA-like_BSH"/>
</dbReference>
<comment type="similarity">
    <text evidence="1">Belongs to the membrane fusion protein (MFP) (TC 8.A.1) family.</text>
</comment>
<feature type="coiled-coil region" evidence="2">
    <location>
        <begin position="94"/>
        <end position="145"/>
    </location>
</feature>
<evidence type="ECO:0000313" key="5">
    <source>
        <dbReference type="EMBL" id="RZM85118.1"/>
    </source>
</evidence>
<evidence type="ECO:0000256" key="2">
    <source>
        <dbReference type="SAM" id="Coils"/>
    </source>
</evidence>
<keyword evidence="2" id="KW-0175">Coiled coil</keyword>
<dbReference type="InterPro" id="IPR006143">
    <property type="entry name" value="RND_pump_MFP"/>
</dbReference>
<feature type="chain" id="PRO_5020865228" description="Multidrug resistance protein MdtA-like barrel-sandwich hybrid domain-containing protein" evidence="3">
    <location>
        <begin position="20"/>
        <end position="347"/>
    </location>
</feature>
<dbReference type="PANTHER" id="PTHR30469">
    <property type="entry name" value="MULTIDRUG RESISTANCE PROTEIN MDTA"/>
    <property type="match status" value="1"/>
</dbReference>
<dbReference type="PANTHER" id="PTHR30469:SF15">
    <property type="entry name" value="HLYD FAMILY OF SECRETION PROTEINS"/>
    <property type="match status" value="1"/>
</dbReference>
<dbReference type="Gene3D" id="2.40.50.100">
    <property type="match status" value="1"/>
</dbReference>
<organism evidence="5 6">
    <name type="scientific">Pseudoalteromonas rubra</name>
    <dbReference type="NCBI Taxonomy" id="43658"/>
    <lineage>
        <taxon>Bacteria</taxon>
        <taxon>Pseudomonadati</taxon>
        <taxon>Pseudomonadota</taxon>
        <taxon>Gammaproteobacteria</taxon>
        <taxon>Alteromonadales</taxon>
        <taxon>Pseudoalteromonadaceae</taxon>
        <taxon>Pseudoalteromonas</taxon>
    </lineage>
</organism>
<dbReference type="GO" id="GO:0015562">
    <property type="term" value="F:efflux transmembrane transporter activity"/>
    <property type="evidence" value="ECO:0007669"/>
    <property type="project" value="TreeGrafter"/>
</dbReference>
<evidence type="ECO:0000256" key="1">
    <source>
        <dbReference type="ARBA" id="ARBA00009477"/>
    </source>
</evidence>
<dbReference type="RefSeq" id="WP_130243938.1">
    <property type="nucleotide sequence ID" value="NZ_PPUZ01000003.1"/>
</dbReference>
<evidence type="ECO:0000256" key="3">
    <source>
        <dbReference type="SAM" id="SignalP"/>
    </source>
</evidence>
<dbReference type="Gene3D" id="2.40.420.20">
    <property type="match status" value="1"/>
</dbReference>
<evidence type="ECO:0000313" key="6">
    <source>
        <dbReference type="Proteomes" id="UP000292345"/>
    </source>
</evidence>
<dbReference type="Proteomes" id="UP000292345">
    <property type="component" value="Unassembled WGS sequence"/>
</dbReference>
<feature type="signal peptide" evidence="3">
    <location>
        <begin position="1"/>
        <end position="19"/>
    </location>
</feature>
<proteinExistence type="inferred from homology"/>
<dbReference type="EMBL" id="PPUZ01000003">
    <property type="protein sequence ID" value="RZM85118.1"/>
    <property type="molecule type" value="Genomic_DNA"/>
</dbReference>
<dbReference type="NCBIfam" id="TIGR01730">
    <property type="entry name" value="RND_mfp"/>
    <property type="match status" value="1"/>
</dbReference>
<reference evidence="5 6" key="1">
    <citation type="submission" date="2018-01" db="EMBL/GenBank/DDBJ databases">
        <title>Co-occurrence of chitin degradation, pigmentation and bioactivity in marine Pseudoalteromonas.</title>
        <authorList>
            <person name="Paulsen S."/>
            <person name="Gram L."/>
            <person name="Machado H."/>
        </authorList>
    </citation>
    <scope>NUCLEOTIDE SEQUENCE [LARGE SCALE GENOMIC DNA]</scope>
    <source>
        <strain evidence="5 6">S1946</strain>
    </source>
</reference>
<dbReference type="Gene3D" id="1.10.287.470">
    <property type="entry name" value="Helix hairpin bin"/>
    <property type="match status" value="1"/>
</dbReference>